<evidence type="ECO:0000313" key="3">
    <source>
        <dbReference type="Proteomes" id="UP000018888"/>
    </source>
</evidence>
<reference evidence="2 3" key="1">
    <citation type="journal article" date="2013" name="Proc. Natl. Acad. Sci. U.S.A.">
        <title>Genome of an arbuscular mycorrhizal fungus provides insight into the oldest plant symbiosis.</title>
        <authorList>
            <person name="Tisserant E."/>
            <person name="Malbreil M."/>
            <person name="Kuo A."/>
            <person name="Kohler A."/>
            <person name="Symeonidi A."/>
            <person name="Balestrini R."/>
            <person name="Charron P."/>
            <person name="Duensing N."/>
            <person name="Frei Dit Frey N."/>
            <person name="Gianinazzi-Pearson V."/>
            <person name="Gilbert L.B."/>
            <person name="Handa Y."/>
            <person name="Herr J.R."/>
            <person name="Hijri M."/>
            <person name="Koul R."/>
            <person name="Kawaguchi M."/>
            <person name="Krajinski F."/>
            <person name="Lammers P.J."/>
            <person name="Masclaux F.G."/>
            <person name="Murat C."/>
            <person name="Morin E."/>
            <person name="Ndikumana S."/>
            <person name="Pagni M."/>
            <person name="Petitpierre D."/>
            <person name="Requena N."/>
            <person name="Rosikiewicz P."/>
            <person name="Riley R."/>
            <person name="Saito K."/>
            <person name="San Clemente H."/>
            <person name="Shapiro H."/>
            <person name="van Tuinen D."/>
            <person name="Becard G."/>
            <person name="Bonfante P."/>
            <person name="Paszkowski U."/>
            <person name="Shachar-Hill Y.Y."/>
            <person name="Tuskan G.A."/>
            <person name="Young P.W."/>
            <person name="Sanders I.R."/>
            <person name="Henrissat B."/>
            <person name="Rensing S.A."/>
            <person name="Grigoriev I.V."/>
            <person name="Corradi N."/>
            <person name="Roux C."/>
            <person name="Martin F."/>
        </authorList>
    </citation>
    <scope>NUCLEOTIDE SEQUENCE [LARGE SCALE GENOMIC DNA]</scope>
    <source>
        <strain evidence="2 3">DAOM 197198</strain>
    </source>
</reference>
<keyword evidence="1" id="KW-0812">Transmembrane</keyword>
<gene>
    <name evidence="2" type="ORF">GLOIN_2v1727698</name>
</gene>
<feature type="transmembrane region" description="Helical" evidence="1">
    <location>
        <begin position="55"/>
        <end position="74"/>
    </location>
</feature>
<keyword evidence="3" id="KW-1185">Reference proteome</keyword>
<organism evidence="2 3">
    <name type="scientific">Rhizophagus irregularis (strain DAOM 181602 / DAOM 197198 / MUCL 43194)</name>
    <name type="common">Arbuscular mycorrhizal fungus</name>
    <name type="synonym">Glomus intraradices</name>
    <dbReference type="NCBI Taxonomy" id="747089"/>
    <lineage>
        <taxon>Eukaryota</taxon>
        <taxon>Fungi</taxon>
        <taxon>Fungi incertae sedis</taxon>
        <taxon>Mucoromycota</taxon>
        <taxon>Glomeromycotina</taxon>
        <taxon>Glomeromycetes</taxon>
        <taxon>Glomerales</taxon>
        <taxon>Glomeraceae</taxon>
        <taxon>Rhizophagus</taxon>
    </lineage>
</organism>
<dbReference type="AlphaFoldDB" id="A0A2P4P063"/>
<evidence type="ECO:0000256" key="1">
    <source>
        <dbReference type="SAM" id="Phobius"/>
    </source>
</evidence>
<proteinExistence type="predicted"/>
<dbReference type="Proteomes" id="UP000018888">
    <property type="component" value="Unassembled WGS sequence"/>
</dbReference>
<keyword evidence="1" id="KW-0472">Membrane</keyword>
<dbReference type="EMBL" id="AUPC02000497">
    <property type="protein sequence ID" value="POG58786.1"/>
    <property type="molecule type" value="Genomic_DNA"/>
</dbReference>
<accession>A0A2P4P063</accession>
<reference evidence="2 3" key="2">
    <citation type="journal article" date="2018" name="New Phytol.">
        <title>High intraspecific genome diversity in the model arbuscular mycorrhizal symbiont Rhizophagus irregularis.</title>
        <authorList>
            <person name="Chen E.C.H."/>
            <person name="Morin E."/>
            <person name="Beaudet D."/>
            <person name="Noel J."/>
            <person name="Yildirir G."/>
            <person name="Ndikumana S."/>
            <person name="Charron P."/>
            <person name="St-Onge C."/>
            <person name="Giorgi J."/>
            <person name="Kruger M."/>
            <person name="Marton T."/>
            <person name="Ropars J."/>
            <person name="Grigoriev I.V."/>
            <person name="Hainaut M."/>
            <person name="Henrissat B."/>
            <person name="Roux C."/>
            <person name="Martin F."/>
            <person name="Corradi N."/>
        </authorList>
    </citation>
    <scope>NUCLEOTIDE SEQUENCE [LARGE SCALE GENOMIC DNA]</scope>
    <source>
        <strain evidence="2 3">DAOM 197198</strain>
    </source>
</reference>
<feature type="non-terminal residue" evidence="2">
    <location>
        <position position="1"/>
    </location>
</feature>
<comment type="caution">
    <text evidence="2">The sequence shown here is derived from an EMBL/GenBank/DDBJ whole genome shotgun (WGS) entry which is preliminary data.</text>
</comment>
<name>A0A2P4P063_RHIID</name>
<protein>
    <submittedName>
        <fullName evidence="2">Uncharacterized protein</fullName>
    </submittedName>
</protein>
<keyword evidence="1" id="KW-1133">Transmembrane helix</keyword>
<evidence type="ECO:0000313" key="2">
    <source>
        <dbReference type="EMBL" id="POG58786.1"/>
    </source>
</evidence>
<sequence>SHHSILYPITPLYLPSCPISPFCFLSLLTALFTPFHLLLLSITPLLFHHLSPYHCNLLIFIVIYCYCLNTVVFFF</sequence>
<feature type="non-terminal residue" evidence="2">
    <location>
        <position position="75"/>
    </location>
</feature>
<feature type="transmembrane region" description="Helical" evidence="1">
    <location>
        <begin position="19"/>
        <end position="43"/>
    </location>
</feature>